<accession>A0ABR8YQQ4</accession>
<dbReference type="Proteomes" id="UP000627166">
    <property type="component" value="Unassembled WGS sequence"/>
</dbReference>
<evidence type="ECO:0000313" key="3">
    <source>
        <dbReference type="Proteomes" id="UP000627166"/>
    </source>
</evidence>
<sequence>MDIYLILSELILVVYYILEIINSFNFGIFSVGFILTYIIITMAQSIFGKKTISFILTLSKFVLIYFGYI</sequence>
<evidence type="ECO:0000256" key="1">
    <source>
        <dbReference type="SAM" id="Phobius"/>
    </source>
</evidence>
<keyword evidence="1" id="KW-0472">Membrane</keyword>
<feature type="transmembrane region" description="Helical" evidence="1">
    <location>
        <begin position="52"/>
        <end position="68"/>
    </location>
</feature>
<reference evidence="2 3" key="1">
    <citation type="submission" date="2020-08" db="EMBL/GenBank/DDBJ databases">
        <title>A Genomic Blueprint of the Chicken Gut Microbiome.</title>
        <authorList>
            <person name="Gilroy R."/>
            <person name="Ravi A."/>
            <person name="Getino M."/>
            <person name="Pursley I."/>
            <person name="Horton D.L."/>
            <person name="Alikhan N.-F."/>
            <person name="Baker D."/>
            <person name="Gharbi K."/>
            <person name="Hall N."/>
            <person name="Watson M."/>
            <person name="Adriaenssens E.M."/>
            <person name="Foster-Nyarko E."/>
            <person name="Jarju S."/>
            <person name="Secka A."/>
            <person name="Antonio M."/>
            <person name="Oren A."/>
            <person name="Chaudhuri R."/>
            <person name="La Ragione R.M."/>
            <person name="Hildebrand F."/>
            <person name="Pallen M.J."/>
        </authorList>
    </citation>
    <scope>NUCLEOTIDE SEQUENCE [LARGE SCALE GENOMIC DNA]</scope>
    <source>
        <strain evidence="2 3">N37</strain>
    </source>
</reference>
<dbReference type="RefSeq" id="WP_191739316.1">
    <property type="nucleotide sequence ID" value="NZ_JACSQB010000037.1"/>
</dbReference>
<protein>
    <submittedName>
        <fullName evidence="2">Uncharacterized protein</fullName>
    </submittedName>
</protein>
<gene>
    <name evidence="2" type="ORF">H9637_04685</name>
</gene>
<proteinExistence type="predicted"/>
<keyword evidence="1" id="KW-1133">Transmembrane helix</keyword>
<keyword evidence="1" id="KW-0812">Transmembrane</keyword>
<dbReference type="EMBL" id="JACSQB010000037">
    <property type="protein sequence ID" value="MBD8046343.1"/>
    <property type="molecule type" value="Genomic_DNA"/>
</dbReference>
<feature type="non-terminal residue" evidence="2">
    <location>
        <position position="69"/>
    </location>
</feature>
<evidence type="ECO:0000313" key="2">
    <source>
        <dbReference type="EMBL" id="MBD8046343.1"/>
    </source>
</evidence>
<comment type="caution">
    <text evidence="2">The sequence shown here is derived from an EMBL/GenBank/DDBJ whole genome shotgun (WGS) entry which is preliminary data.</text>
</comment>
<feature type="transmembrane region" description="Helical" evidence="1">
    <location>
        <begin position="12"/>
        <end position="40"/>
    </location>
</feature>
<keyword evidence="3" id="KW-1185">Reference proteome</keyword>
<name>A0ABR8YQQ4_9CLOT</name>
<organism evidence="2 3">
    <name type="scientific">Clostridium faecium</name>
    <dbReference type="NCBI Taxonomy" id="2762223"/>
    <lineage>
        <taxon>Bacteria</taxon>
        <taxon>Bacillati</taxon>
        <taxon>Bacillota</taxon>
        <taxon>Clostridia</taxon>
        <taxon>Eubacteriales</taxon>
        <taxon>Clostridiaceae</taxon>
        <taxon>Clostridium</taxon>
    </lineage>
</organism>